<sequence length="174" mass="18664">MLNPVSGSTSPTKTIFSAVETNMTSVMDDDNQSVTSSVQLPRAPPPTGPNTVVGEKLPTADEIGQHLLYSSPIGITRSTPATSVVGPQDIPTITFGGVKSGGGGGSSSREQYPEQSIWLEVAEERLVDGLGRLVQYAKDMNTRDPTKTVGHYYSERLAKMLKEGAVEFDLNYMK</sequence>
<dbReference type="KEGG" id="ffu:CLAFUR5_09393"/>
<keyword evidence="3" id="KW-1185">Reference proteome</keyword>
<dbReference type="OMA" id="YANDMHA"/>
<organism evidence="2 3">
    <name type="scientific">Passalora fulva</name>
    <name type="common">Tomato leaf mold</name>
    <name type="synonym">Cladosporium fulvum</name>
    <dbReference type="NCBI Taxonomy" id="5499"/>
    <lineage>
        <taxon>Eukaryota</taxon>
        <taxon>Fungi</taxon>
        <taxon>Dikarya</taxon>
        <taxon>Ascomycota</taxon>
        <taxon>Pezizomycotina</taxon>
        <taxon>Dothideomycetes</taxon>
        <taxon>Dothideomycetidae</taxon>
        <taxon>Mycosphaerellales</taxon>
        <taxon>Mycosphaerellaceae</taxon>
        <taxon>Fulvia</taxon>
    </lineage>
</organism>
<dbReference type="OrthoDB" id="407617at2759"/>
<protein>
    <submittedName>
        <fullName evidence="2">Uncharacterized protein</fullName>
    </submittedName>
</protein>
<dbReference type="AlphaFoldDB" id="A0A9Q8PFF3"/>
<reference evidence="2" key="1">
    <citation type="submission" date="2021-12" db="EMBL/GenBank/DDBJ databases">
        <authorList>
            <person name="Zaccaron A."/>
            <person name="Stergiopoulos I."/>
        </authorList>
    </citation>
    <scope>NUCLEOTIDE SEQUENCE</scope>
    <source>
        <strain evidence="2">Race5_Kim</strain>
    </source>
</reference>
<gene>
    <name evidence="2" type="ORF">CLAFUR5_09393</name>
</gene>
<proteinExistence type="predicted"/>
<name>A0A9Q8PFF3_PASFU</name>
<dbReference type="RefSeq" id="XP_047765802.1">
    <property type="nucleotide sequence ID" value="XM_047908541.1"/>
</dbReference>
<feature type="region of interest" description="Disordered" evidence="1">
    <location>
        <begin position="28"/>
        <end position="53"/>
    </location>
</feature>
<dbReference type="EMBL" id="CP090171">
    <property type="protein sequence ID" value="UJO21436.1"/>
    <property type="molecule type" value="Genomic_DNA"/>
</dbReference>
<evidence type="ECO:0000313" key="2">
    <source>
        <dbReference type="EMBL" id="UJO21436.1"/>
    </source>
</evidence>
<evidence type="ECO:0000256" key="1">
    <source>
        <dbReference type="SAM" id="MobiDB-lite"/>
    </source>
</evidence>
<dbReference type="Proteomes" id="UP000756132">
    <property type="component" value="Chromosome 9"/>
</dbReference>
<dbReference type="GeneID" id="71989271"/>
<evidence type="ECO:0000313" key="3">
    <source>
        <dbReference type="Proteomes" id="UP000756132"/>
    </source>
</evidence>
<reference evidence="2" key="2">
    <citation type="journal article" date="2022" name="Microb. Genom.">
        <title>A chromosome-scale genome assembly of the tomato pathogen Cladosporium fulvum reveals a compartmentalized genome architecture and the presence of a dispensable chromosome.</title>
        <authorList>
            <person name="Zaccaron A.Z."/>
            <person name="Chen L.H."/>
            <person name="Samaras A."/>
            <person name="Stergiopoulos I."/>
        </authorList>
    </citation>
    <scope>NUCLEOTIDE SEQUENCE</scope>
    <source>
        <strain evidence="2">Race5_Kim</strain>
    </source>
</reference>
<accession>A0A9Q8PFF3</accession>